<evidence type="ECO:0000313" key="4">
    <source>
        <dbReference type="Proteomes" id="UP000078555"/>
    </source>
</evidence>
<reference evidence="1" key="1">
    <citation type="submission" date="2016-05" db="EMBL/GenBank/DDBJ databases">
        <authorList>
            <person name="Lavstsen T."/>
            <person name="Jespersen J.S."/>
        </authorList>
    </citation>
    <scope>NUCLEOTIDE SEQUENCE [LARGE SCALE GENOMIC DNA]</scope>
</reference>
<proteinExistence type="predicted"/>
<dbReference type="EMBL" id="FLRD01000014">
    <property type="protein sequence ID" value="SBT31318.1"/>
    <property type="molecule type" value="Genomic_DNA"/>
</dbReference>
<organism evidence="1 4">
    <name type="scientific">Plasmodium ovale wallikeri</name>
    <dbReference type="NCBI Taxonomy" id="864142"/>
    <lineage>
        <taxon>Eukaryota</taxon>
        <taxon>Sar</taxon>
        <taxon>Alveolata</taxon>
        <taxon>Apicomplexa</taxon>
        <taxon>Aconoidasida</taxon>
        <taxon>Haemosporida</taxon>
        <taxon>Plasmodiidae</taxon>
        <taxon>Plasmodium</taxon>
        <taxon>Plasmodium (Plasmodium)</taxon>
    </lineage>
</organism>
<dbReference type="Proteomes" id="UP000078555">
    <property type="component" value="Unassembled WGS sequence"/>
</dbReference>
<sequence>MTAKVMCGLKMQIVREHQKRLPWRYNFVGRRNVRLNSLTDMPSRELLRNIKEKVLSNYPSPPMLLQKGARRGYEG</sequence>
<protein>
    <submittedName>
        <fullName evidence="1">Uncharacterized protein</fullName>
    </submittedName>
</protein>
<evidence type="ECO:0000313" key="2">
    <source>
        <dbReference type="EMBL" id="SBT31909.1"/>
    </source>
</evidence>
<gene>
    <name evidence="1" type="ORF">POVWA1_006570</name>
    <name evidence="2" type="ORF">POVWA2_006770</name>
</gene>
<evidence type="ECO:0000313" key="3">
    <source>
        <dbReference type="Proteomes" id="UP000078550"/>
    </source>
</evidence>
<keyword evidence="4" id="KW-1185">Reference proteome</keyword>
<name>A0A1A8YIF3_PLAOA</name>
<dbReference type="Proteomes" id="UP000078550">
    <property type="component" value="Unassembled WGS sequence"/>
</dbReference>
<dbReference type="EMBL" id="FLRE01000025">
    <property type="protein sequence ID" value="SBT31909.1"/>
    <property type="molecule type" value="Genomic_DNA"/>
</dbReference>
<evidence type="ECO:0000313" key="1">
    <source>
        <dbReference type="EMBL" id="SBT31318.1"/>
    </source>
</evidence>
<dbReference type="AlphaFoldDB" id="A0A1A8YIF3"/>
<accession>A0A1A8YIF3</accession>
<reference evidence="3 4" key="2">
    <citation type="submission" date="2016-05" db="EMBL/GenBank/DDBJ databases">
        <authorList>
            <person name="Naeem Raeece"/>
        </authorList>
    </citation>
    <scope>NUCLEOTIDE SEQUENCE [LARGE SCALE GENOMIC DNA]</scope>
</reference>